<dbReference type="EnsemblMetazoa" id="CPIJ004988-RA">
    <property type="protein sequence ID" value="CPIJ004988-PA"/>
    <property type="gene ID" value="CPIJ004988"/>
</dbReference>
<evidence type="ECO:0000256" key="8">
    <source>
        <dbReference type="ARBA" id="ARBA00023170"/>
    </source>
</evidence>
<keyword evidence="2" id="KW-1003">Cell membrane</keyword>
<sequence length="394" mass="46054">MHRLPTVPKFTKSWEMFEYNLLFVRRLVDFVGLDFMIENYKFNWRTGSAVFFCVTVFGLSLYNTAFYYPDMYKICEVSIPLSICLQSVTKLYYGYRHRHFYLETYDRIRQLHLKHQNHEENNAKLLLLIERIHVLSKLMTLLYTCGGLSYLAYPVLMHFMYQERVLALALRIPFVDADSTTGYIITNLYHVILIIVGCAGISAADIVITLMVGSLVGFVDVFTSDMNDLDRMLDSGDRNEEFIRDEVKSICGQHQHIIEYESDLDERYIVICFVQVFTSISGVVVALFLVYMIQFIPGYMLVLASFVQLLQLCLLGTVLTVKNEQITETTYNLRWYLLRKSEQKCILQMLHKSQSFVEMTVGGFAPLNLETFVSIMNRIYTYFMMLIQFLEQEE</sequence>
<dbReference type="GO" id="GO:0007165">
    <property type="term" value="P:signal transduction"/>
    <property type="evidence" value="ECO:0007669"/>
    <property type="project" value="UniProtKB-KW"/>
</dbReference>
<dbReference type="OrthoDB" id="7757313at2759"/>
<organism>
    <name type="scientific">Culex quinquefasciatus</name>
    <name type="common">Southern house mosquito</name>
    <name type="synonym">Culex pungens</name>
    <dbReference type="NCBI Taxonomy" id="7176"/>
    <lineage>
        <taxon>Eukaryota</taxon>
        <taxon>Metazoa</taxon>
        <taxon>Ecdysozoa</taxon>
        <taxon>Arthropoda</taxon>
        <taxon>Hexapoda</taxon>
        <taxon>Insecta</taxon>
        <taxon>Pterygota</taxon>
        <taxon>Neoptera</taxon>
        <taxon>Endopterygota</taxon>
        <taxon>Diptera</taxon>
        <taxon>Nematocera</taxon>
        <taxon>Culicoidea</taxon>
        <taxon>Culicidae</taxon>
        <taxon>Culicinae</taxon>
        <taxon>Culicini</taxon>
        <taxon>Culex</taxon>
        <taxon>Culex</taxon>
    </lineage>
</organism>
<dbReference type="AlphaFoldDB" id="B0WD45"/>
<keyword evidence="6 10" id="KW-1133">Transmembrane helix</keyword>
<feature type="transmembrane region" description="Helical" evidence="10">
    <location>
        <begin position="49"/>
        <end position="68"/>
    </location>
</feature>
<evidence type="ECO:0000256" key="4">
    <source>
        <dbReference type="ARBA" id="ARBA00022692"/>
    </source>
</evidence>
<keyword evidence="13" id="KW-1185">Reference proteome</keyword>
<dbReference type="eggNOG" id="ENOG502T8K4">
    <property type="taxonomic scope" value="Eukaryota"/>
</dbReference>
<evidence type="ECO:0000256" key="3">
    <source>
        <dbReference type="ARBA" id="ARBA00022606"/>
    </source>
</evidence>
<evidence type="ECO:0000256" key="6">
    <source>
        <dbReference type="ARBA" id="ARBA00022989"/>
    </source>
</evidence>
<evidence type="ECO:0000256" key="10">
    <source>
        <dbReference type="RuleBase" id="RU351113"/>
    </source>
</evidence>
<dbReference type="FunCoup" id="B0WD45">
    <property type="interactions" value="3"/>
</dbReference>
<dbReference type="Pfam" id="PF02949">
    <property type="entry name" value="7tm_6"/>
    <property type="match status" value="1"/>
</dbReference>
<feature type="transmembrane region" description="Helical" evidence="10">
    <location>
        <begin position="189"/>
        <end position="222"/>
    </location>
</feature>
<dbReference type="GO" id="GO:0004984">
    <property type="term" value="F:olfactory receptor activity"/>
    <property type="evidence" value="ECO:0007669"/>
    <property type="project" value="InterPro"/>
</dbReference>
<evidence type="ECO:0000256" key="2">
    <source>
        <dbReference type="ARBA" id="ARBA00022475"/>
    </source>
</evidence>
<dbReference type="PANTHER" id="PTHR21137:SF35">
    <property type="entry name" value="ODORANT RECEPTOR 19A-RELATED"/>
    <property type="match status" value="1"/>
</dbReference>
<evidence type="ECO:0000313" key="11">
    <source>
        <dbReference type="EMBL" id="EDS44180.1"/>
    </source>
</evidence>
<dbReference type="InterPro" id="IPR004117">
    <property type="entry name" value="7tm6_olfct_rcpt"/>
</dbReference>
<dbReference type="OMA" id="KICEVSI"/>
<protein>
    <recommendedName>
        <fullName evidence="10">Odorant receptor</fullName>
    </recommendedName>
</protein>
<keyword evidence="5 10" id="KW-0552">Olfaction</keyword>
<feature type="transmembrane region" description="Helical" evidence="10">
    <location>
        <begin position="268"/>
        <end position="293"/>
    </location>
</feature>
<keyword evidence="4 10" id="KW-0812">Transmembrane</keyword>
<feature type="transmembrane region" description="Helical" evidence="10">
    <location>
        <begin position="299"/>
        <end position="321"/>
    </location>
</feature>
<evidence type="ECO:0000256" key="5">
    <source>
        <dbReference type="ARBA" id="ARBA00022725"/>
    </source>
</evidence>
<evidence type="ECO:0000313" key="12">
    <source>
        <dbReference type="EnsemblMetazoa" id="CPIJ004988-PA"/>
    </source>
</evidence>
<gene>
    <name evidence="12" type="primary">6036597</name>
    <name evidence="11" type="ORF">CpipJ_CPIJ004988</name>
</gene>
<keyword evidence="8 10" id="KW-0675">Receptor</keyword>
<evidence type="ECO:0000313" key="13">
    <source>
        <dbReference type="Proteomes" id="UP000002320"/>
    </source>
</evidence>
<keyword evidence="3 10" id="KW-0716">Sensory transduction</keyword>
<evidence type="ECO:0000256" key="7">
    <source>
        <dbReference type="ARBA" id="ARBA00023136"/>
    </source>
</evidence>
<dbReference type="PANTHER" id="PTHR21137">
    <property type="entry name" value="ODORANT RECEPTOR"/>
    <property type="match status" value="1"/>
</dbReference>
<feature type="transmembrane region" description="Helical" evidence="10">
    <location>
        <begin position="141"/>
        <end position="161"/>
    </location>
</feature>
<proteinExistence type="inferred from homology"/>
<dbReference type="VEuPathDB" id="VectorBase:CQUJHB008968"/>
<dbReference type="HOGENOM" id="CLU_044523_3_1_1"/>
<dbReference type="Proteomes" id="UP000002320">
    <property type="component" value="Unassembled WGS sequence"/>
</dbReference>
<comment type="caution">
    <text evidence="10">Lacks conserved residue(s) required for the propagation of feature annotation.</text>
</comment>
<reference evidence="12" key="2">
    <citation type="submission" date="2021-02" db="UniProtKB">
        <authorList>
            <consortium name="EnsemblMetazoa"/>
        </authorList>
    </citation>
    <scope>IDENTIFICATION</scope>
    <source>
        <strain evidence="12">JHB</strain>
    </source>
</reference>
<keyword evidence="7 10" id="KW-0472">Membrane</keyword>
<comment type="similarity">
    <text evidence="10">Belongs to the insect chemoreceptor superfamily. Heteromeric odorant receptor channel (TC 1.A.69) family.</text>
</comment>
<evidence type="ECO:0000256" key="9">
    <source>
        <dbReference type="ARBA" id="ARBA00023224"/>
    </source>
</evidence>
<dbReference type="GO" id="GO:0005549">
    <property type="term" value="F:odorant binding"/>
    <property type="evidence" value="ECO:0007669"/>
    <property type="project" value="InterPro"/>
</dbReference>
<name>B0WD45_CULQU</name>
<dbReference type="EMBL" id="DS231893">
    <property type="protein sequence ID" value="EDS44180.1"/>
    <property type="molecule type" value="Genomic_DNA"/>
</dbReference>
<comment type="subcellular location">
    <subcellularLocation>
        <location evidence="1 10">Cell membrane</location>
        <topology evidence="1 10">Multi-pass membrane protein</topology>
    </subcellularLocation>
</comment>
<dbReference type="VEuPathDB" id="VectorBase:CPIJ004988"/>
<reference evidence="11" key="1">
    <citation type="submission" date="2007-03" db="EMBL/GenBank/DDBJ databases">
        <title>Annotation of Culex pipiens quinquefasciatus.</title>
        <authorList>
            <consortium name="The Broad Institute Genome Sequencing Platform"/>
            <person name="Atkinson P.W."/>
            <person name="Hemingway J."/>
            <person name="Christensen B.M."/>
            <person name="Higgs S."/>
            <person name="Kodira C."/>
            <person name="Hannick L."/>
            <person name="Megy K."/>
            <person name="O'Leary S."/>
            <person name="Pearson M."/>
            <person name="Haas B.J."/>
            <person name="Mauceli E."/>
            <person name="Wortman J.R."/>
            <person name="Lee N.H."/>
            <person name="Guigo R."/>
            <person name="Stanke M."/>
            <person name="Alvarado L."/>
            <person name="Amedeo P."/>
            <person name="Antoine C.H."/>
            <person name="Arensburger P."/>
            <person name="Bidwell S.L."/>
            <person name="Crawford M."/>
            <person name="Camaro F."/>
            <person name="Devon K."/>
            <person name="Engels R."/>
            <person name="Hammond M."/>
            <person name="Howarth C."/>
            <person name="Koehrsen M."/>
            <person name="Lawson D."/>
            <person name="Montgomery P."/>
            <person name="Nene V."/>
            <person name="Nusbaum C."/>
            <person name="Puiu D."/>
            <person name="Romero-Severson J."/>
            <person name="Severson D.W."/>
            <person name="Shumway M."/>
            <person name="Sisk P."/>
            <person name="Stolte C."/>
            <person name="Zeng Q."/>
            <person name="Eisenstadt E."/>
            <person name="Fraser-Liggett C."/>
            <person name="Strausberg R."/>
            <person name="Galagan J."/>
            <person name="Birren B."/>
            <person name="Collins F.H."/>
        </authorList>
    </citation>
    <scope>NUCLEOTIDE SEQUENCE [LARGE SCALE GENOMIC DNA]</scope>
    <source>
        <strain evidence="11">JHB</strain>
    </source>
</reference>
<dbReference type="GO" id="GO:0005886">
    <property type="term" value="C:plasma membrane"/>
    <property type="evidence" value="ECO:0007669"/>
    <property type="project" value="UniProtKB-SubCell"/>
</dbReference>
<accession>B0WD45</accession>
<evidence type="ECO:0000256" key="1">
    <source>
        <dbReference type="ARBA" id="ARBA00004651"/>
    </source>
</evidence>
<dbReference type="KEGG" id="cqu:CpipJ_CPIJ004988"/>
<dbReference type="InParanoid" id="B0WD45"/>
<keyword evidence="9 10" id="KW-0807">Transducer</keyword>